<proteinExistence type="predicted"/>
<reference evidence="1 2" key="1">
    <citation type="journal article" date="2016" name="Nat. Commun.">
        <title>Extremotolerant tardigrade genome and improved radiotolerance of human cultured cells by tardigrade-unique protein.</title>
        <authorList>
            <person name="Hashimoto T."/>
            <person name="Horikawa D.D."/>
            <person name="Saito Y."/>
            <person name="Kuwahara H."/>
            <person name="Kozuka-Hata H."/>
            <person name="Shin-I T."/>
            <person name="Minakuchi Y."/>
            <person name="Ohishi K."/>
            <person name="Motoyama A."/>
            <person name="Aizu T."/>
            <person name="Enomoto A."/>
            <person name="Kondo K."/>
            <person name="Tanaka S."/>
            <person name="Hara Y."/>
            <person name="Koshikawa S."/>
            <person name="Sagara H."/>
            <person name="Miura T."/>
            <person name="Yokobori S."/>
            <person name="Miyagawa K."/>
            <person name="Suzuki Y."/>
            <person name="Kubo T."/>
            <person name="Oyama M."/>
            <person name="Kohara Y."/>
            <person name="Fujiyama A."/>
            <person name="Arakawa K."/>
            <person name="Katayama T."/>
            <person name="Toyoda A."/>
            <person name="Kunieda T."/>
        </authorList>
    </citation>
    <scope>NUCLEOTIDE SEQUENCE [LARGE SCALE GENOMIC DNA]</scope>
    <source>
        <strain evidence="1 2">YOKOZUNA-1</strain>
    </source>
</reference>
<dbReference type="EMBL" id="BDGG01000002">
    <property type="protein sequence ID" value="GAU91319.1"/>
    <property type="molecule type" value="Genomic_DNA"/>
</dbReference>
<gene>
    <name evidence="1" type="primary">RvY_03596-1</name>
    <name evidence="1" type="synonym">RvY_03596.1</name>
    <name evidence="1" type="ORF">RvY_03596</name>
</gene>
<comment type="caution">
    <text evidence="1">The sequence shown here is derived from an EMBL/GenBank/DDBJ whole genome shotgun (WGS) entry which is preliminary data.</text>
</comment>
<evidence type="ECO:0000313" key="1">
    <source>
        <dbReference type="EMBL" id="GAU91319.1"/>
    </source>
</evidence>
<keyword evidence="2" id="KW-1185">Reference proteome</keyword>
<dbReference type="AlphaFoldDB" id="A0A1D1UNL9"/>
<name>A0A1D1UNL9_RAMVA</name>
<sequence>MDVLSGRMLQWRPSFLRLHNGREGSANELEERVSGFSEELFSCIDYLPGRSATLSRLPRTARPV</sequence>
<accession>A0A1D1UNL9</accession>
<dbReference type="Proteomes" id="UP000186922">
    <property type="component" value="Unassembled WGS sequence"/>
</dbReference>
<organism evidence="1 2">
    <name type="scientific">Ramazzottius varieornatus</name>
    <name type="common">Water bear</name>
    <name type="synonym">Tardigrade</name>
    <dbReference type="NCBI Taxonomy" id="947166"/>
    <lineage>
        <taxon>Eukaryota</taxon>
        <taxon>Metazoa</taxon>
        <taxon>Ecdysozoa</taxon>
        <taxon>Tardigrada</taxon>
        <taxon>Eutardigrada</taxon>
        <taxon>Parachela</taxon>
        <taxon>Hypsibioidea</taxon>
        <taxon>Ramazzottiidae</taxon>
        <taxon>Ramazzottius</taxon>
    </lineage>
</organism>
<evidence type="ECO:0000313" key="2">
    <source>
        <dbReference type="Proteomes" id="UP000186922"/>
    </source>
</evidence>
<protein>
    <submittedName>
        <fullName evidence="1">Uncharacterized protein</fullName>
    </submittedName>
</protein>